<dbReference type="PROSITE" id="PS50075">
    <property type="entry name" value="CARRIER"/>
    <property type="match status" value="1"/>
</dbReference>
<dbReference type="InterPro" id="IPR009081">
    <property type="entry name" value="PP-bd_ACP"/>
</dbReference>
<keyword evidence="3" id="KW-1185">Reference proteome</keyword>
<dbReference type="Pfam" id="PF00550">
    <property type="entry name" value="PP-binding"/>
    <property type="match status" value="1"/>
</dbReference>
<dbReference type="RefSeq" id="WP_186407162.1">
    <property type="nucleotide sequence ID" value="NZ_FLQX01000109.1"/>
</dbReference>
<organism evidence="2 3">
    <name type="scientific">Candidatus Accumulibacter aalborgensis</name>
    <dbReference type="NCBI Taxonomy" id="1860102"/>
    <lineage>
        <taxon>Bacteria</taxon>
        <taxon>Pseudomonadati</taxon>
        <taxon>Pseudomonadota</taxon>
        <taxon>Betaproteobacteria</taxon>
        <taxon>Candidatus Accumulibacter</taxon>
    </lineage>
</organism>
<dbReference type="InterPro" id="IPR036736">
    <property type="entry name" value="ACP-like_sf"/>
</dbReference>
<name>A0A1A8XPT4_9PROT</name>
<dbReference type="Gene3D" id="1.10.1200.10">
    <property type="entry name" value="ACP-like"/>
    <property type="match status" value="1"/>
</dbReference>
<gene>
    <name evidence="2" type="ORF">ACCAA_330036</name>
</gene>
<evidence type="ECO:0000313" key="3">
    <source>
        <dbReference type="Proteomes" id="UP000199169"/>
    </source>
</evidence>
<dbReference type="SUPFAM" id="SSF47336">
    <property type="entry name" value="ACP-like"/>
    <property type="match status" value="1"/>
</dbReference>
<dbReference type="Proteomes" id="UP000199169">
    <property type="component" value="Unassembled WGS sequence"/>
</dbReference>
<dbReference type="AlphaFoldDB" id="A0A1A8XPT4"/>
<evidence type="ECO:0000259" key="1">
    <source>
        <dbReference type="PROSITE" id="PS50075"/>
    </source>
</evidence>
<dbReference type="EMBL" id="FLQX01000109">
    <property type="protein sequence ID" value="SBT06452.1"/>
    <property type="molecule type" value="Genomic_DNA"/>
</dbReference>
<accession>A0A1A8XPT4</accession>
<dbReference type="STRING" id="1860102.ACCAA_330036"/>
<reference evidence="2 3" key="1">
    <citation type="submission" date="2016-06" db="EMBL/GenBank/DDBJ databases">
        <authorList>
            <person name="Kjaerup R.B."/>
            <person name="Dalgaard T.S."/>
            <person name="Juul-Madsen H.R."/>
        </authorList>
    </citation>
    <scope>NUCLEOTIDE SEQUENCE [LARGE SCALE GENOMIC DNA]</scope>
    <source>
        <strain evidence="2">3</strain>
    </source>
</reference>
<proteinExistence type="predicted"/>
<feature type="domain" description="Carrier" evidence="1">
    <location>
        <begin position="3"/>
        <end position="82"/>
    </location>
</feature>
<protein>
    <submittedName>
        <fullName evidence="2">Acyl carrier protein</fullName>
    </submittedName>
</protein>
<sequence>MNISGKEKLREFLRETLAKHGDRNDLTDSESIFVSGRLDSFSMMMLVMHLEESFGIDFSSVEFDVGLLDSINEIESFVDSRTEG</sequence>
<evidence type="ECO:0000313" key="2">
    <source>
        <dbReference type="EMBL" id="SBT06452.1"/>
    </source>
</evidence>